<dbReference type="InterPro" id="IPR002634">
    <property type="entry name" value="BolA"/>
</dbReference>
<dbReference type="OrthoDB" id="9811118at2"/>
<dbReference type="Gene3D" id="3.30.300.90">
    <property type="entry name" value="BolA-like"/>
    <property type="match status" value="1"/>
</dbReference>
<comment type="similarity">
    <text evidence="1">Belongs to the BolA/IbaG family.</text>
</comment>
<accession>A0A4Y6V4Z2</accession>
<evidence type="ECO:0000313" key="2">
    <source>
        <dbReference type="EMBL" id="QDH23958.1"/>
    </source>
</evidence>
<keyword evidence="3" id="KW-1185">Reference proteome</keyword>
<dbReference type="Proteomes" id="UP000317214">
    <property type="component" value="Chromosome"/>
</dbReference>
<dbReference type="EMBL" id="CP032485">
    <property type="protein sequence ID" value="QDH23958.1"/>
    <property type="molecule type" value="Genomic_DNA"/>
</dbReference>
<evidence type="ECO:0000256" key="1">
    <source>
        <dbReference type="RuleBase" id="RU003860"/>
    </source>
</evidence>
<name>A0A4Y6V4Z2_9PROT</name>
<dbReference type="InterPro" id="IPR036065">
    <property type="entry name" value="BolA-like_sf"/>
</dbReference>
<dbReference type="KEGG" id="ntn:D5366_00260"/>
<evidence type="ECO:0000313" key="3">
    <source>
        <dbReference type="Proteomes" id="UP000317214"/>
    </source>
</evidence>
<dbReference type="GO" id="GO:0016226">
    <property type="term" value="P:iron-sulfur cluster assembly"/>
    <property type="evidence" value="ECO:0007669"/>
    <property type="project" value="TreeGrafter"/>
</dbReference>
<organism evidence="2 3">
    <name type="scientific">Neokomagataea tanensis</name>
    <dbReference type="NCBI Taxonomy" id="661191"/>
    <lineage>
        <taxon>Bacteria</taxon>
        <taxon>Pseudomonadati</taxon>
        <taxon>Pseudomonadota</taxon>
        <taxon>Alphaproteobacteria</taxon>
        <taxon>Acetobacterales</taxon>
        <taxon>Acetobacteraceae</taxon>
        <taxon>Neokomagataea</taxon>
    </lineage>
</organism>
<dbReference type="AlphaFoldDB" id="A0A4Y6V4Z2"/>
<protein>
    <submittedName>
        <fullName evidence="2">BolA family transcriptional regulator</fullName>
    </submittedName>
</protein>
<dbReference type="Pfam" id="PF01722">
    <property type="entry name" value="BolA"/>
    <property type="match status" value="1"/>
</dbReference>
<sequence>MTQNLSRRERIVAILQRELAPLALEVHDDSARHAGHVGAKMMAEAGVHGETHFNVAVTSAQFDGLGRIARHRLVNNLLSEEFETGLHALSLVLHGARDV</sequence>
<gene>
    <name evidence="2" type="ORF">D5366_00260</name>
</gene>
<dbReference type="PANTHER" id="PTHR46230:SF3">
    <property type="entry name" value="SUFE-LIKE PROTEIN 1, CHLOROPLASTIC_MITOCHONDRIAL"/>
    <property type="match status" value="1"/>
</dbReference>
<dbReference type="PIRSF" id="PIRSF003113">
    <property type="entry name" value="BolA"/>
    <property type="match status" value="1"/>
</dbReference>
<dbReference type="RefSeq" id="WP_141491794.1">
    <property type="nucleotide sequence ID" value="NZ_CP032485.1"/>
</dbReference>
<dbReference type="SUPFAM" id="SSF82657">
    <property type="entry name" value="BolA-like"/>
    <property type="match status" value="1"/>
</dbReference>
<dbReference type="PANTHER" id="PTHR46230">
    <property type="match status" value="1"/>
</dbReference>
<reference evidence="2 3" key="1">
    <citation type="submission" date="2018-09" db="EMBL/GenBank/DDBJ databases">
        <title>The complete genome sequence of Neokomagataea tanensis NBRC 106556(T).</title>
        <authorList>
            <person name="Chua K.-O."/>
            <person name="See-Too W.-S."/>
            <person name="Hong K.-W."/>
            <person name="Yin W.-F."/>
            <person name="Chan K.-G."/>
        </authorList>
    </citation>
    <scope>NUCLEOTIDE SEQUENCE [LARGE SCALE GENOMIC DNA]</scope>
    <source>
        <strain evidence="3">AH13 \ NBRC 106556</strain>
    </source>
</reference>
<proteinExistence type="inferred from homology"/>